<evidence type="ECO:0000256" key="2">
    <source>
        <dbReference type="ARBA" id="ARBA00007401"/>
    </source>
</evidence>
<dbReference type="Gene3D" id="3.20.20.80">
    <property type="entry name" value="Glycosidases"/>
    <property type="match status" value="1"/>
</dbReference>
<dbReference type="GO" id="GO:0004565">
    <property type="term" value="F:beta-galactosidase activity"/>
    <property type="evidence" value="ECO:0007669"/>
    <property type="project" value="UniProtKB-EC"/>
</dbReference>
<dbReference type="Pfam" id="PF02836">
    <property type="entry name" value="Glyco_hydro_2_C"/>
    <property type="match status" value="1"/>
</dbReference>
<dbReference type="Pfam" id="PF02929">
    <property type="entry name" value="Bgal_small_N"/>
    <property type="match status" value="1"/>
</dbReference>
<accession>A0AB73SZT4</accession>
<feature type="domain" description="Beta galactosidase small chain/" evidence="9">
    <location>
        <begin position="762"/>
        <end position="1030"/>
    </location>
</feature>
<dbReference type="PRINTS" id="PR00132">
    <property type="entry name" value="GLHYDRLASE2"/>
</dbReference>
<dbReference type="Gene3D" id="2.60.120.260">
    <property type="entry name" value="Galactose-binding domain-like"/>
    <property type="match status" value="1"/>
</dbReference>
<dbReference type="RefSeq" id="WP_109748143.1">
    <property type="nucleotide sequence ID" value="NZ_JANKBI010000015.1"/>
</dbReference>
<comment type="catalytic activity">
    <reaction evidence="1 8">
        <text>Hydrolysis of terminal non-reducing beta-D-galactose residues in beta-D-galactosides.</text>
        <dbReference type="EC" id="3.2.1.23"/>
    </reaction>
</comment>
<protein>
    <recommendedName>
        <fullName evidence="4 8">Beta-galactosidase</fullName>
        <ecNumber evidence="3 8">3.2.1.23</ecNumber>
    </recommendedName>
    <alternativeName>
        <fullName evidence="7 8">Lactase</fullName>
    </alternativeName>
</protein>
<evidence type="ECO:0000256" key="7">
    <source>
        <dbReference type="ARBA" id="ARBA00032230"/>
    </source>
</evidence>
<comment type="similarity">
    <text evidence="2 8">Belongs to the glycosyl hydrolase 2 family.</text>
</comment>
<dbReference type="SMART" id="SM01038">
    <property type="entry name" value="Bgal_small_N"/>
    <property type="match status" value="1"/>
</dbReference>
<dbReference type="SUPFAM" id="SSF74650">
    <property type="entry name" value="Galactose mutarotase-like"/>
    <property type="match status" value="1"/>
</dbReference>
<dbReference type="Gene3D" id="2.60.40.10">
    <property type="entry name" value="Immunoglobulins"/>
    <property type="match status" value="2"/>
</dbReference>
<dbReference type="InterPro" id="IPR017853">
    <property type="entry name" value="GH"/>
</dbReference>
<organism evidence="10 11">
    <name type="scientific">Murimonas intestini</name>
    <dbReference type="NCBI Taxonomy" id="1337051"/>
    <lineage>
        <taxon>Bacteria</taxon>
        <taxon>Bacillati</taxon>
        <taxon>Bacillota</taxon>
        <taxon>Clostridia</taxon>
        <taxon>Lachnospirales</taxon>
        <taxon>Lachnospiraceae</taxon>
        <taxon>Murimonas</taxon>
    </lineage>
</organism>
<dbReference type="InterPro" id="IPR023230">
    <property type="entry name" value="Glyco_hydro_2_CS"/>
</dbReference>
<dbReference type="PROSITE" id="PS00719">
    <property type="entry name" value="GLYCOSYL_HYDROL_F2_1"/>
    <property type="match status" value="1"/>
</dbReference>
<dbReference type="GO" id="GO:0009341">
    <property type="term" value="C:beta-galactosidase complex"/>
    <property type="evidence" value="ECO:0007669"/>
    <property type="project" value="InterPro"/>
</dbReference>
<dbReference type="InterPro" id="IPR023232">
    <property type="entry name" value="Glyco_hydro_2_AS"/>
</dbReference>
<dbReference type="SUPFAM" id="SSF49303">
    <property type="entry name" value="beta-Galactosidase/glucuronidase domain"/>
    <property type="match status" value="2"/>
</dbReference>
<evidence type="ECO:0000313" key="11">
    <source>
        <dbReference type="Proteomes" id="UP000245412"/>
    </source>
</evidence>
<proteinExistence type="inferred from homology"/>
<dbReference type="InterPro" id="IPR006102">
    <property type="entry name" value="Ig-like_GH2"/>
</dbReference>
<keyword evidence="6 8" id="KW-0326">Glycosidase</keyword>
<evidence type="ECO:0000259" key="9">
    <source>
        <dbReference type="SMART" id="SM01038"/>
    </source>
</evidence>
<dbReference type="Pfam" id="PF16353">
    <property type="entry name" value="LacZ_4"/>
    <property type="match status" value="1"/>
</dbReference>
<dbReference type="InterPro" id="IPR006104">
    <property type="entry name" value="Glyco_hydro_2_N"/>
</dbReference>
<dbReference type="EC" id="3.2.1.23" evidence="3 8"/>
<dbReference type="GO" id="GO:0030246">
    <property type="term" value="F:carbohydrate binding"/>
    <property type="evidence" value="ECO:0007669"/>
    <property type="project" value="InterPro"/>
</dbReference>
<dbReference type="GO" id="GO:0005990">
    <property type="term" value="P:lactose catabolic process"/>
    <property type="evidence" value="ECO:0007669"/>
    <property type="project" value="TreeGrafter"/>
</dbReference>
<dbReference type="InterPro" id="IPR036156">
    <property type="entry name" value="Beta-gal/glucu_dom_sf"/>
</dbReference>
<sequence length="1035" mass="119874">MIIPRNYENLHLLHENTMPSRAYYIPASRRMGIKCECRMDSDRFVLLNGNWMFKYFESIYDVTEEFYREGYDTKGFDEIPVPGCWQNFGYDRHQYTNTRYPFPMDPPYVPADNPCGLYIHHFAYEKDPKAPKAFLNFEGVDSCFYVWVNGRYTGYSQVSHSTSEFDISEFIREGNNTLAVLVLKWCDGSYLEDQDKFRMSGIFRDVYLLKRPEKGIFDYFVNTVFTDDMSGAEICVNIRFLGSEVPVKLSICEDDGTLAAESDELKADTSIRAGVQEDEYPYSIKVKLDDPKLWNAETPYLYSLVLETEGEVIEDSLGLRDITVKDGVVYVNGVNVKFHGVNRHDSDPFTGFVISSSQMEKDLLLMKQNNVNAIRTSHYPNAPQFYQLCDRHGFYVIDEADNESHGTSDIYMADDSWEAKSHRWNGPIADNPEFTEAAVDRTKRLVHRDKNRPSVLIWSMGNECAYGCTFEAALAWTKQFDVSRLTHYESARYRNPDKEYDFSNLDLYSRMYPELPEIHEYFEKQGDKPFVMCEYSHAMGNGPGDLEDYFELIQKYDKFCGGFVWEWCDHAIDMGRTIEGKKKYAYGGDHGEYPHDGNFCMDGLVYPDRRLHTGLLEFKNVFRPARIVSFDQENKEAVIRNFMDFVDLKDYLTIDYVIDCDGEVICEGSIESKEMPCVAPHGEGRISFDYRLPEAGKCYLKVNYRLKQSDRFRIAGYLLGFDELRLENDIMQNQKAISLMEKKHQEGSGKELSVKEDDRYLYVSGEKFNYVYNKLTGVFEKMSFANSSLILRPMEYNIWRAPTDNDRNIKHSWMAARYDRAFSRAYKTECRIEEGAVHISSTAAVTAMVVQRIVNLEANWTIYPGGAVDVRLDVRRDTELPELPRFGLRMFLPQDMDQVSYYGIGPAESYIDKRRGGWHSEFTSDVKDMHEDYIRPQENGSHYDCSYVTVQGNQAAFSAAGEKSFSFNASVYTQEELTEKAHNYELVPSEYTVLCLDYRQNGIGSNSCGPRLLEKYRLDEEEFTFEVTLIPESRQ</sequence>
<dbReference type="InterPro" id="IPR006101">
    <property type="entry name" value="Glyco_hydro_2"/>
</dbReference>
<dbReference type="Pfam" id="PF00703">
    <property type="entry name" value="Glyco_hydro_2"/>
    <property type="match status" value="1"/>
</dbReference>
<dbReference type="Gene3D" id="2.70.98.10">
    <property type="match status" value="1"/>
</dbReference>
<gene>
    <name evidence="10" type="ORF">C7383_115138</name>
</gene>
<dbReference type="InterPro" id="IPR008979">
    <property type="entry name" value="Galactose-bd-like_sf"/>
</dbReference>
<keyword evidence="11" id="KW-1185">Reference proteome</keyword>
<evidence type="ECO:0000256" key="5">
    <source>
        <dbReference type="ARBA" id="ARBA00022801"/>
    </source>
</evidence>
<dbReference type="InterPro" id="IPR050347">
    <property type="entry name" value="Bact_Beta-galactosidase"/>
</dbReference>
<dbReference type="PANTHER" id="PTHR46323">
    <property type="entry name" value="BETA-GALACTOSIDASE"/>
    <property type="match status" value="1"/>
</dbReference>
<dbReference type="PROSITE" id="PS00608">
    <property type="entry name" value="GLYCOSYL_HYDROL_F2_2"/>
    <property type="match status" value="1"/>
</dbReference>
<dbReference type="InterPro" id="IPR011013">
    <property type="entry name" value="Gal_mutarotase_sf_dom"/>
</dbReference>
<dbReference type="InterPro" id="IPR004199">
    <property type="entry name" value="B-gal_small/dom_5"/>
</dbReference>
<dbReference type="SUPFAM" id="SSF49785">
    <property type="entry name" value="Galactose-binding domain-like"/>
    <property type="match status" value="1"/>
</dbReference>
<dbReference type="EMBL" id="QGGY01000015">
    <property type="protein sequence ID" value="PWJ72982.1"/>
    <property type="molecule type" value="Genomic_DNA"/>
</dbReference>
<reference evidence="10 11" key="1">
    <citation type="submission" date="2018-05" db="EMBL/GenBank/DDBJ databases">
        <authorList>
            <person name="Goeker M."/>
            <person name="Huntemann M."/>
            <person name="Clum A."/>
            <person name="Pillay M."/>
            <person name="Palaniappan K."/>
            <person name="Varghese N."/>
            <person name="Mikhailova N."/>
            <person name="Stamatis D."/>
            <person name="Reddy T."/>
            <person name="Daum C."/>
            <person name="Shapiro N."/>
            <person name="Ivanova N."/>
            <person name="Kyrpides N."/>
            <person name="Woyke T."/>
        </authorList>
    </citation>
    <scope>NUCLEOTIDE SEQUENCE [LARGE SCALE GENOMIC DNA]</scope>
    <source>
        <strain evidence="10 11">DSM 26524</strain>
    </source>
</reference>
<evidence type="ECO:0000313" key="10">
    <source>
        <dbReference type="EMBL" id="PWJ72982.1"/>
    </source>
</evidence>
<dbReference type="AlphaFoldDB" id="A0AB73SZT4"/>
<evidence type="ECO:0000256" key="6">
    <source>
        <dbReference type="ARBA" id="ARBA00023295"/>
    </source>
</evidence>
<evidence type="ECO:0000256" key="8">
    <source>
        <dbReference type="RuleBase" id="RU361154"/>
    </source>
</evidence>
<dbReference type="InterPro" id="IPR006103">
    <property type="entry name" value="Glyco_hydro_2_cat"/>
</dbReference>
<evidence type="ECO:0000256" key="1">
    <source>
        <dbReference type="ARBA" id="ARBA00001412"/>
    </source>
</evidence>
<dbReference type="Pfam" id="PF02837">
    <property type="entry name" value="Glyco_hydro_2_N"/>
    <property type="match status" value="1"/>
</dbReference>
<comment type="caution">
    <text evidence="10">The sequence shown here is derived from an EMBL/GenBank/DDBJ whole genome shotgun (WGS) entry which is preliminary data.</text>
</comment>
<evidence type="ECO:0000256" key="3">
    <source>
        <dbReference type="ARBA" id="ARBA00012756"/>
    </source>
</evidence>
<dbReference type="SUPFAM" id="SSF51445">
    <property type="entry name" value="(Trans)glycosidases"/>
    <property type="match status" value="1"/>
</dbReference>
<dbReference type="InterPro" id="IPR014718">
    <property type="entry name" value="GH-type_carb-bd"/>
</dbReference>
<evidence type="ECO:0000256" key="4">
    <source>
        <dbReference type="ARBA" id="ARBA00013303"/>
    </source>
</evidence>
<dbReference type="InterPro" id="IPR032312">
    <property type="entry name" value="LacZ_4"/>
</dbReference>
<keyword evidence="5 8" id="KW-0378">Hydrolase</keyword>
<dbReference type="Proteomes" id="UP000245412">
    <property type="component" value="Unassembled WGS sequence"/>
</dbReference>
<dbReference type="PANTHER" id="PTHR46323:SF2">
    <property type="entry name" value="BETA-GALACTOSIDASE"/>
    <property type="match status" value="1"/>
</dbReference>
<name>A0AB73SZT4_9FIRM</name>
<dbReference type="InterPro" id="IPR013783">
    <property type="entry name" value="Ig-like_fold"/>
</dbReference>